<reference evidence="3 4" key="1">
    <citation type="submission" date="2019-07" db="EMBL/GenBank/DDBJ databases">
        <authorList>
            <person name="Jastrzebski P J."/>
            <person name="Paukszto L."/>
            <person name="Jastrzebski P J."/>
        </authorList>
    </citation>
    <scope>NUCLEOTIDE SEQUENCE [LARGE SCALE GENOMIC DNA]</scope>
    <source>
        <strain evidence="3 4">WMS-il1</strain>
    </source>
</reference>
<feature type="compositionally biased region" description="Polar residues" evidence="1">
    <location>
        <begin position="323"/>
        <end position="336"/>
    </location>
</feature>
<feature type="compositionally biased region" description="Polar residues" evidence="1">
    <location>
        <begin position="162"/>
        <end position="172"/>
    </location>
</feature>
<feature type="compositionally biased region" description="Polar residues" evidence="1">
    <location>
        <begin position="112"/>
        <end position="121"/>
    </location>
</feature>
<feature type="compositionally biased region" description="Polar residues" evidence="1">
    <location>
        <begin position="485"/>
        <end position="495"/>
    </location>
</feature>
<sequence length="718" mass="77153">MQKHALILLIAISATLGVPGRYRRNADPMSAHVSVETSSPYLPVEEKEGGSSEAVSRTTTENATSEEMLNHSESQIQETSVDEDKASTASDSENSSEERKIQLISEFEKAQSAPSKGTEITVTEEPGYEVNSSSLESRDPMAGNVVMESFQWKEGQEGLSKNLPNGTGNISNSDEEKLTVPMKKKDIHDANENQDSSPIKSENPEINKKSIPTENIEEVKSGEENALKAENQDAADEETVKTSEQSEGLESEEGLENNANATSGASVEFPEPEAVSEEPVVDGGMAEVVDDANITENPFEEDEFNKSSSGEEVEGNEVLSESQSGEDSSATINTTLSNSENSEQQEGLESEEGLENNANATSGASVESSEPEAVSEEPVVDGGVAEVVDDANITKNAFEKDEFNKSTSGEEVEGNEILSERAIDKLPPDTLITDLNIEGTSSKVPLKSTEEVTSRPDIQTSINVTFSDVETRVSTSVETGENDMQMETKTSISSGNNGGVEEDSEIEADQNETLLPNSEQEASQEVSMEPSSETKLIKEISESSSEESTPEDSVPRGEQVPKGEKAETPQPKVVVEERTVSISSGENTTETEESGKTVSQTVLSVPPEPSDEQTVPPSQSETGRPEDGPFDEDQDDHIVIEKKGVEIPGEDGERDVEVLPSEEPGDSIRIGSSNSMPSTTSQDEEITPESTTTSTSSGLRFTISLATLPIFFHLLFNP</sequence>
<organism evidence="3 4">
    <name type="scientific">Hymenolepis diminuta</name>
    <name type="common">Rat tapeworm</name>
    <dbReference type="NCBI Taxonomy" id="6216"/>
    <lineage>
        <taxon>Eukaryota</taxon>
        <taxon>Metazoa</taxon>
        <taxon>Spiralia</taxon>
        <taxon>Lophotrochozoa</taxon>
        <taxon>Platyhelminthes</taxon>
        <taxon>Cestoda</taxon>
        <taxon>Eucestoda</taxon>
        <taxon>Cyclophyllidea</taxon>
        <taxon>Hymenolepididae</taxon>
        <taxon>Hymenolepis</taxon>
    </lineage>
</organism>
<evidence type="ECO:0000313" key="3">
    <source>
        <dbReference type="EMBL" id="VUZ49593.1"/>
    </source>
</evidence>
<feature type="region of interest" description="Disordered" evidence="1">
    <location>
        <begin position="402"/>
        <end position="421"/>
    </location>
</feature>
<feature type="signal peptide" evidence="2">
    <location>
        <begin position="1"/>
        <end position="17"/>
    </location>
</feature>
<evidence type="ECO:0000256" key="1">
    <source>
        <dbReference type="SAM" id="MobiDB-lite"/>
    </source>
</evidence>
<accession>A0A564YSB2</accession>
<feature type="compositionally biased region" description="Polar residues" evidence="1">
    <location>
        <begin position="511"/>
        <end position="530"/>
    </location>
</feature>
<dbReference type="EMBL" id="CABIJS010000333">
    <property type="protein sequence ID" value="VUZ49593.1"/>
    <property type="molecule type" value="Genomic_DNA"/>
</dbReference>
<feature type="compositionally biased region" description="Basic and acidic residues" evidence="1">
    <location>
        <begin position="217"/>
        <end position="231"/>
    </location>
</feature>
<feature type="compositionally biased region" description="Acidic residues" evidence="1">
    <location>
        <begin position="270"/>
        <end position="280"/>
    </location>
</feature>
<feature type="compositionally biased region" description="Polar residues" evidence="1">
    <location>
        <begin position="670"/>
        <end position="681"/>
    </location>
</feature>
<feature type="compositionally biased region" description="Polar residues" evidence="1">
    <location>
        <begin position="467"/>
        <end position="479"/>
    </location>
</feature>
<protein>
    <submittedName>
        <fullName evidence="3">Uncharacterized protein</fullName>
    </submittedName>
</protein>
<gene>
    <name evidence="3" type="ORF">WMSIL1_LOCUS8801</name>
</gene>
<evidence type="ECO:0000313" key="4">
    <source>
        <dbReference type="Proteomes" id="UP000321570"/>
    </source>
</evidence>
<keyword evidence="2" id="KW-0732">Signal</keyword>
<name>A0A564YSB2_HYMDI</name>
<keyword evidence="4" id="KW-1185">Reference proteome</keyword>
<feature type="compositionally biased region" description="Basic and acidic residues" evidence="1">
    <location>
        <begin position="636"/>
        <end position="645"/>
    </location>
</feature>
<proteinExistence type="predicted"/>
<feature type="chain" id="PRO_5021758346" evidence="2">
    <location>
        <begin position="18"/>
        <end position="718"/>
    </location>
</feature>
<feature type="region of interest" description="Disordered" evidence="1">
    <location>
        <begin position="467"/>
        <end position="697"/>
    </location>
</feature>
<dbReference type="Proteomes" id="UP000321570">
    <property type="component" value="Unassembled WGS sequence"/>
</dbReference>
<feature type="compositionally biased region" description="Basic and acidic residues" evidence="1">
    <location>
        <begin position="553"/>
        <end position="567"/>
    </location>
</feature>
<feature type="compositionally biased region" description="Acidic residues" evidence="1">
    <location>
        <begin position="500"/>
        <end position="510"/>
    </location>
</feature>
<dbReference type="AlphaFoldDB" id="A0A564YSB2"/>
<feature type="compositionally biased region" description="Polar residues" evidence="1">
    <location>
        <begin position="53"/>
        <end position="79"/>
    </location>
</feature>
<feature type="compositionally biased region" description="Basic and acidic residues" evidence="1">
    <location>
        <begin position="174"/>
        <end position="191"/>
    </location>
</feature>
<feature type="compositionally biased region" description="Polar residues" evidence="1">
    <location>
        <begin position="612"/>
        <end position="622"/>
    </location>
</feature>
<evidence type="ECO:0000256" key="2">
    <source>
        <dbReference type="SAM" id="SignalP"/>
    </source>
</evidence>
<feature type="region of interest" description="Disordered" evidence="1">
    <location>
        <begin position="23"/>
        <end position="382"/>
    </location>
</feature>
<feature type="compositionally biased region" description="Basic and acidic residues" evidence="1">
    <location>
        <begin position="96"/>
        <end position="109"/>
    </location>
</feature>
<feature type="compositionally biased region" description="Acidic residues" evidence="1">
    <location>
        <begin position="369"/>
        <end position="379"/>
    </location>
</feature>